<feature type="chain" id="PRO_5014334481" description="Tripartite tricarboxylate transporter substrate binding protein" evidence="2">
    <location>
        <begin position="47"/>
        <end position="358"/>
    </location>
</feature>
<feature type="signal peptide" evidence="2">
    <location>
        <begin position="1"/>
        <end position="46"/>
    </location>
</feature>
<protein>
    <recommendedName>
        <fullName evidence="5">Tripartite tricarboxylate transporter substrate binding protein</fullName>
    </recommendedName>
</protein>
<keyword evidence="2" id="KW-0732">Signal</keyword>
<proteinExistence type="inferred from homology"/>
<dbReference type="PANTHER" id="PTHR42928:SF5">
    <property type="entry name" value="BLR1237 PROTEIN"/>
    <property type="match status" value="1"/>
</dbReference>
<dbReference type="Gene3D" id="3.40.190.150">
    <property type="entry name" value="Bordetella uptake gene, domain 1"/>
    <property type="match status" value="1"/>
</dbReference>
<comment type="caution">
    <text evidence="3">The sequence shown here is derived from an EMBL/GenBank/DDBJ whole genome shotgun (WGS) entry which is preliminary data.</text>
</comment>
<evidence type="ECO:0000313" key="3">
    <source>
        <dbReference type="EMBL" id="PJR13442.1"/>
    </source>
</evidence>
<dbReference type="PIRSF" id="PIRSF017082">
    <property type="entry name" value="YflP"/>
    <property type="match status" value="1"/>
</dbReference>
<sequence length="358" mass="38190">MPQEFCSAGAKSDVLGYKTRASNNRRLAVSAAALLLSAAFATTSYAQSASDADAANEEWRANGLEWLVASSAGGATDTVTRQVQPFMSKILNMTARVQNKSGGSNTAAGAPTIRDTECNTIVTWTIPALVLSTMVQKVDYDYSDFYPLGQIAADPSAIIVGLDTPYKTMQDLIDDAKARPGEVTAAIGSPGSDMAHIINIEKAAGVKFNIVPLGGGTQARNAVIGGQAPMTEAGVYASQNIAQQVRYLAVQADSNPRPDLTQNAPTLTEALNGAKNEHQVSSQGLFVSKACYEQHPDRFKELADALKAAMEDPEFKATVKKLNADGYYSYLSPEEFNKQIVDSIPGLQAFYDENMKGK</sequence>
<dbReference type="Proteomes" id="UP000231987">
    <property type="component" value="Unassembled WGS sequence"/>
</dbReference>
<evidence type="ECO:0008006" key="5">
    <source>
        <dbReference type="Google" id="ProtNLM"/>
    </source>
</evidence>
<accession>A0A2J0YYU9</accession>
<dbReference type="PANTHER" id="PTHR42928">
    <property type="entry name" value="TRICARBOXYLATE-BINDING PROTEIN"/>
    <property type="match status" value="1"/>
</dbReference>
<evidence type="ECO:0000256" key="2">
    <source>
        <dbReference type="SAM" id="SignalP"/>
    </source>
</evidence>
<dbReference type="AlphaFoldDB" id="A0A2J0YYU9"/>
<dbReference type="EMBL" id="NJGD01000010">
    <property type="protein sequence ID" value="PJR13442.1"/>
    <property type="molecule type" value="Genomic_DNA"/>
</dbReference>
<dbReference type="RefSeq" id="WP_100673420.1">
    <property type="nucleotide sequence ID" value="NZ_NJGD01000010.1"/>
</dbReference>
<gene>
    <name evidence="3" type="ORF">CEJ86_22155</name>
</gene>
<dbReference type="Pfam" id="PF03401">
    <property type="entry name" value="TctC"/>
    <property type="match status" value="1"/>
</dbReference>
<dbReference type="SUPFAM" id="SSF53850">
    <property type="entry name" value="Periplasmic binding protein-like II"/>
    <property type="match status" value="1"/>
</dbReference>
<dbReference type="Gene3D" id="3.40.190.10">
    <property type="entry name" value="Periplasmic binding protein-like II"/>
    <property type="match status" value="1"/>
</dbReference>
<dbReference type="CDD" id="cd07012">
    <property type="entry name" value="PBP2_Bug_TTT"/>
    <property type="match status" value="1"/>
</dbReference>
<evidence type="ECO:0000313" key="4">
    <source>
        <dbReference type="Proteomes" id="UP000231987"/>
    </source>
</evidence>
<dbReference type="InterPro" id="IPR005064">
    <property type="entry name" value="BUG"/>
</dbReference>
<organism evidence="3 4">
    <name type="scientific">Rhizobium meliloti</name>
    <name type="common">Ensifer meliloti</name>
    <name type="synonym">Sinorhizobium meliloti</name>
    <dbReference type="NCBI Taxonomy" id="382"/>
    <lineage>
        <taxon>Bacteria</taxon>
        <taxon>Pseudomonadati</taxon>
        <taxon>Pseudomonadota</taxon>
        <taxon>Alphaproteobacteria</taxon>
        <taxon>Hyphomicrobiales</taxon>
        <taxon>Rhizobiaceae</taxon>
        <taxon>Sinorhizobium/Ensifer group</taxon>
        <taxon>Sinorhizobium</taxon>
    </lineage>
</organism>
<name>A0A2J0YYU9_RHIML</name>
<reference evidence="3 4" key="1">
    <citation type="submission" date="2017-06" db="EMBL/GenBank/DDBJ databases">
        <title>Ensifer strains isolated from leguminous trees and herbs display diverse denitrification phenotypes with some acting as strong N2O sinks.</title>
        <authorList>
            <person name="Woliy K."/>
            <person name="Mania D."/>
            <person name="Bakken L.R."/>
            <person name="Frostegard A."/>
        </authorList>
    </citation>
    <scope>NUCLEOTIDE SEQUENCE [LARGE SCALE GENOMIC DNA]</scope>
    <source>
        <strain evidence="3 4">AC50a</strain>
    </source>
</reference>
<dbReference type="InterPro" id="IPR042100">
    <property type="entry name" value="Bug_dom1"/>
</dbReference>
<comment type="similarity">
    <text evidence="1">Belongs to the UPF0065 (bug) family.</text>
</comment>
<evidence type="ECO:0000256" key="1">
    <source>
        <dbReference type="ARBA" id="ARBA00006987"/>
    </source>
</evidence>